<feature type="non-terminal residue" evidence="1">
    <location>
        <position position="60"/>
    </location>
</feature>
<evidence type="ECO:0000313" key="2">
    <source>
        <dbReference type="Proteomes" id="UP001178507"/>
    </source>
</evidence>
<protein>
    <submittedName>
        <fullName evidence="1">Uncharacterized protein</fullName>
    </submittedName>
</protein>
<keyword evidence="2" id="KW-1185">Reference proteome</keyword>
<accession>A0AA36MPB1</accession>
<dbReference type="Proteomes" id="UP001178507">
    <property type="component" value="Unassembled WGS sequence"/>
</dbReference>
<sequence>CWMPDMPDCPGSRYESDFPGVKYGIYVPNGPLVAWPRFANCSEWGCNTGGWPEPEQEQAE</sequence>
<organism evidence="1 2">
    <name type="scientific">Effrenium voratum</name>
    <dbReference type="NCBI Taxonomy" id="2562239"/>
    <lineage>
        <taxon>Eukaryota</taxon>
        <taxon>Sar</taxon>
        <taxon>Alveolata</taxon>
        <taxon>Dinophyceae</taxon>
        <taxon>Suessiales</taxon>
        <taxon>Symbiodiniaceae</taxon>
        <taxon>Effrenium</taxon>
    </lineage>
</organism>
<comment type="caution">
    <text evidence="1">The sequence shown here is derived from an EMBL/GenBank/DDBJ whole genome shotgun (WGS) entry which is preliminary data.</text>
</comment>
<dbReference type="EMBL" id="CAUJNA010000606">
    <property type="protein sequence ID" value="CAJ1379201.1"/>
    <property type="molecule type" value="Genomic_DNA"/>
</dbReference>
<reference evidence="1" key="1">
    <citation type="submission" date="2023-08" db="EMBL/GenBank/DDBJ databases">
        <authorList>
            <person name="Chen Y."/>
            <person name="Shah S."/>
            <person name="Dougan E. K."/>
            <person name="Thang M."/>
            <person name="Chan C."/>
        </authorList>
    </citation>
    <scope>NUCLEOTIDE SEQUENCE</scope>
</reference>
<evidence type="ECO:0000313" key="1">
    <source>
        <dbReference type="EMBL" id="CAJ1379201.1"/>
    </source>
</evidence>
<feature type="non-terminal residue" evidence="1">
    <location>
        <position position="1"/>
    </location>
</feature>
<name>A0AA36MPB1_9DINO</name>
<dbReference type="AlphaFoldDB" id="A0AA36MPB1"/>
<proteinExistence type="predicted"/>
<gene>
    <name evidence="1" type="ORF">EVOR1521_LOCUS7512</name>
</gene>